<dbReference type="InterPro" id="IPR006553">
    <property type="entry name" value="Leu-rich_rpt_Cys-con_subtyp"/>
</dbReference>
<dbReference type="GO" id="GO:0031146">
    <property type="term" value="P:SCF-dependent proteasomal ubiquitin-dependent protein catabolic process"/>
    <property type="evidence" value="ECO:0007669"/>
    <property type="project" value="TreeGrafter"/>
</dbReference>
<name>A0A8J2RB22_9CRUS</name>
<dbReference type="InterPro" id="IPR032675">
    <property type="entry name" value="LRR_dom_sf"/>
</dbReference>
<organism evidence="1 2">
    <name type="scientific">Daphnia galeata</name>
    <dbReference type="NCBI Taxonomy" id="27404"/>
    <lineage>
        <taxon>Eukaryota</taxon>
        <taxon>Metazoa</taxon>
        <taxon>Ecdysozoa</taxon>
        <taxon>Arthropoda</taxon>
        <taxon>Crustacea</taxon>
        <taxon>Branchiopoda</taxon>
        <taxon>Diplostraca</taxon>
        <taxon>Cladocera</taxon>
        <taxon>Anomopoda</taxon>
        <taxon>Daphniidae</taxon>
        <taxon>Daphnia</taxon>
    </lineage>
</organism>
<dbReference type="PANTHER" id="PTHR13318:SF247">
    <property type="entry name" value="GH16156P"/>
    <property type="match status" value="1"/>
</dbReference>
<comment type="caution">
    <text evidence="1">The sequence shown here is derived from an EMBL/GenBank/DDBJ whole genome shotgun (WGS) entry which is preliminary data.</text>
</comment>
<dbReference type="Gene3D" id="3.80.10.10">
    <property type="entry name" value="Ribonuclease Inhibitor"/>
    <property type="match status" value="2"/>
</dbReference>
<evidence type="ECO:0000313" key="1">
    <source>
        <dbReference type="EMBL" id="CAH0098565.1"/>
    </source>
</evidence>
<dbReference type="InterPro" id="IPR001611">
    <property type="entry name" value="Leu-rich_rpt"/>
</dbReference>
<dbReference type="SMART" id="SM00367">
    <property type="entry name" value="LRR_CC"/>
    <property type="match status" value="3"/>
</dbReference>
<dbReference type="Proteomes" id="UP000789390">
    <property type="component" value="Unassembled WGS sequence"/>
</dbReference>
<reference evidence="1" key="1">
    <citation type="submission" date="2021-11" db="EMBL/GenBank/DDBJ databases">
        <authorList>
            <person name="Schell T."/>
        </authorList>
    </citation>
    <scope>NUCLEOTIDE SEQUENCE</scope>
    <source>
        <strain evidence="1">M5</strain>
    </source>
</reference>
<dbReference type="GO" id="GO:0019005">
    <property type="term" value="C:SCF ubiquitin ligase complex"/>
    <property type="evidence" value="ECO:0007669"/>
    <property type="project" value="TreeGrafter"/>
</dbReference>
<proteinExistence type="predicted"/>
<keyword evidence="2" id="KW-1185">Reference proteome</keyword>
<dbReference type="SUPFAM" id="SSF52047">
    <property type="entry name" value="RNI-like"/>
    <property type="match status" value="2"/>
</dbReference>
<dbReference type="OrthoDB" id="6422937at2759"/>
<dbReference type="PANTHER" id="PTHR13318">
    <property type="entry name" value="PARTNER OF PAIRED, ISOFORM B-RELATED"/>
    <property type="match status" value="1"/>
</dbReference>
<accession>A0A8J2RB22</accession>
<dbReference type="AlphaFoldDB" id="A0A8J2RB22"/>
<sequence length="552" mass="62198">MPHAREMKSLKRLCLDNVEKAVDDWINKLLVEVTDNGPNVIDLLEKGEDDSLFKHVTNFFDTLPSTLLLDIAKLVPYKFHEKNRSKGNQLLWCYLEMLLSEEIVLVNQTAENVDGFLQIASRRCPLLKQLEIIQSTADDIFIQPYRLEPYLQKFQKLQKLNIGGDDVGDSCMEILGAFCKDLRELNVSFCSQVTDAGIATLCVSVDHLGNRNEALGQCKSIVKLWTNGTQVTDKGIQIAVRNLPYLEFCDMASIQILTDMHRKDLLNQELLEIPKYSFNYLKLKKKHSSRYIGGSLKMVISFCPSLLRVHITAITGLKDADLLCLIAVEKLCELVIKGCQDSSEITFEDGVIPLLESKGRNLNVLKLQDLSIPININIVSELCPNLHVLALTGNREYTTSMGDSFRPKRMKFDMPKLKNLVKLCLGSCCASCRRSNSCIPSENLTFLLSSPLLVEVDIRNCDTLTDEVFLAAAKSNSFRHLEELILGGCHSITNKGVNVFMQENGIKKIILIGCSKLTLDDIFELKLKVVQNDWNLVLCYILFLVQPSNEND</sequence>
<gene>
    <name evidence="1" type="ORF">DGAL_LOCUS648</name>
</gene>
<protein>
    <submittedName>
        <fullName evidence="1">Uncharacterized protein</fullName>
    </submittedName>
</protein>
<dbReference type="Pfam" id="PF13516">
    <property type="entry name" value="LRR_6"/>
    <property type="match status" value="2"/>
</dbReference>
<dbReference type="EMBL" id="CAKKLH010000003">
    <property type="protein sequence ID" value="CAH0098565.1"/>
    <property type="molecule type" value="Genomic_DNA"/>
</dbReference>
<evidence type="ECO:0000313" key="2">
    <source>
        <dbReference type="Proteomes" id="UP000789390"/>
    </source>
</evidence>